<evidence type="ECO:0000313" key="6">
    <source>
        <dbReference type="Proteomes" id="UP000593566"/>
    </source>
</evidence>
<keyword evidence="6" id="KW-1185">Reference proteome</keyword>
<dbReference type="InterPro" id="IPR016181">
    <property type="entry name" value="Acyl_CoA_acyltransferase"/>
</dbReference>
<reference evidence="5 6" key="1">
    <citation type="journal article" date="2020" name="Genomics">
        <title>Complete, high-quality genomes from long-read metagenomic sequencing of two wolf lichen thalli reveals enigmatic genome architecture.</title>
        <authorList>
            <person name="McKenzie S.K."/>
            <person name="Walston R.F."/>
            <person name="Allen J.L."/>
        </authorList>
    </citation>
    <scope>NUCLEOTIDE SEQUENCE [LARGE SCALE GENOMIC DNA]</scope>
    <source>
        <strain evidence="5">WasteWater1</strain>
    </source>
</reference>
<name>A0A8H6CBN4_9LECA</name>
<organism evidence="5 6">
    <name type="scientific">Letharia lupina</name>
    <dbReference type="NCBI Taxonomy" id="560253"/>
    <lineage>
        <taxon>Eukaryota</taxon>
        <taxon>Fungi</taxon>
        <taxon>Dikarya</taxon>
        <taxon>Ascomycota</taxon>
        <taxon>Pezizomycotina</taxon>
        <taxon>Lecanoromycetes</taxon>
        <taxon>OSLEUM clade</taxon>
        <taxon>Lecanoromycetidae</taxon>
        <taxon>Lecanorales</taxon>
        <taxon>Lecanorineae</taxon>
        <taxon>Parmeliaceae</taxon>
        <taxon>Letharia</taxon>
    </lineage>
</organism>
<gene>
    <name evidence="5" type="ORF">HO133_002917</name>
</gene>
<accession>A0A8H6CBN4</accession>
<dbReference type="Gene3D" id="3.40.630.30">
    <property type="match status" value="1"/>
</dbReference>
<dbReference type="CDD" id="cd04301">
    <property type="entry name" value="NAT_SF"/>
    <property type="match status" value="1"/>
</dbReference>
<evidence type="ECO:0000313" key="5">
    <source>
        <dbReference type="EMBL" id="KAF6220484.1"/>
    </source>
</evidence>
<protein>
    <recommendedName>
        <fullName evidence="4">N-acetyltransferase domain-containing protein</fullName>
    </recommendedName>
</protein>
<dbReference type="InterPro" id="IPR051016">
    <property type="entry name" value="Diverse_Substrate_AcTransf"/>
</dbReference>
<dbReference type="SUPFAM" id="SSF55729">
    <property type="entry name" value="Acyl-CoA N-acyltransferases (Nat)"/>
    <property type="match status" value="1"/>
</dbReference>
<evidence type="ECO:0000256" key="2">
    <source>
        <dbReference type="ARBA" id="ARBA00022679"/>
    </source>
</evidence>
<dbReference type="AlphaFoldDB" id="A0A8H6CBN4"/>
<feature type="domain" description="N-acetyltransferase" evidence="4">
    <location>
        <begin position="10"/>
        <end position="180"/>
    </location>
</feature>
<keyword evidence="2" id="KW-0808">Transferase</keyword>
<evidence type="ECO:0000259" key="4">
    <source>
        <dbReference type="PROSITE" id="PS51186"/>
    </source>
</evidence>
<dbReference type="GO" id="GO:0008080">
    <property type="term" value="F:N-acetyltransferase activity"/>
    <property type="evidence" value="ECO:0007669"/>
    <property type="project" value="TreeGrafter"/>
</dbReference>
<dbReference type="PANTHER" id="PTHR10545">
    <property type="entry name" value="DIAMINE N-ACETYLTRANSFERASE"/>
    <property type="match status" value="1"/>
</dbReference>
<sequence length="197" mass="21834">MSVSTGNSEPAIRFATEEDVPLILSLIHELAAYEKASSSVLATEASLLKTLSFPSNPSSGYAKTLVLFAPDPPSTASHLPSPQCAGMALYFTNYSTWRGAPGIYLEDLFVRPEYRGRGYGKRLLQELAKETKNIGGERLEWSVLKWNEPSIKFYKSIGAQQMDEWVGMRVDDEALDKMAGSTDGGGLKRTKRGYWNW</sequence>
<dbReference type="InterPro" id="IPR000182">
    <property type="entry name" value="GNAT_dom"/>
</dbReference>
<comment type="caution">
    <text evidence="5">The sequence shown here is derived from an EMBL/GenBank/DDBJ whole genome shotgun (WGS) entry which is preliminary data.</text>
</comment>
<dbReference type="RefSeq" id="XP_037149919.1">
    <property type="nucleotide sequence ID" value="XM_037293841.1"/>
</dbReference>
<keyword evidence="3" id="KW-0012">Acyltransferase</keyword>
<dbReference type="PROSITE" id="PS51186">
    <property type="entry name" value="GNAT"/>
    <property type="match status" value="1"/>
</dbReference>
<dbReference type="Proteomes" id="UP000593566">
    <property type="component" value="Unassembled WGS sequence"/>
</dbReference>
<dbReference type="GeneID" id="59331329"/>
<evidence type="ECO:0000256" key="1">
    <source>
        <dbReference type="ARBA" id="ARBA00008694"/>
    </source>
</evidence>
<proteinExistence type="inferred from homology"/>
<evidence type="ECO:0000256" key="3">
    <source>
        <dbReference type="ARBA" id="ARBA00023315"/>
    </source>
</evidence>
<dbReference type="FunFam" id="3.40.630.30:FF:000064">
    <property type="entry name" value="GNAT family acetyltransferase"/>
    <property type="match status" value="1"/>
</dbReference>
<comment type="similarity">
    <text evidence="1">Belongs to the acetyltransferase family.</text>
</comment>
<dbReference type="PANTHER" id="PTHR10545:SF29">
    <property type="entry name" value="GH14572P-RELATED"/>
    <property type="match status" value="1"/>
</dbReference>
<dbReference type="EMBL" id="JACCJB010000016">
    <property type="protein sequence ID" value="KAF6220484.1"/>
    <property type="molecule type" value="Genomic_DNA"/>
</dbReference>
<dbReference type="Pfam" id="PF00583">
    <property type="entry name" value="Acetyltransf_1"/>
    <property type="match status" value="1"/>
</dbReference>